<organism evidence="2 3">
    <name type="scientific">Candidatus Portnoybacteria bacterium CG09_land_8_20_14_0_10_44_13</name>
    <dbReference type="NCBI Taxonomy" id="1974811"/>
    <lineage>
        <taxon>Bacteria</taxon>
        <taxon>Candidatus Portnoyibacteriota</taxon>
    </lineage>
</organism>
<accession>A0A2H0WWK5</accession>
<proteinExistence type="predicted"/>
<evidence type="ECO:0000313" key="3">
    <source>
        <dbReference type="Proteomes" id="UP000229080"/>
    </source>
</evidence>
<dbReference type="Proteomes" id="UP000229080">
    <property type="component" value="Unassembled WGS sequence"/>
</dbReference>
<comment type="caution">
    <text evidence="2">The sequence shown here is derived from an EMBL/GenBank/DDBJ whole genome shotgun (WGS) entry which is preliminary data.</text>
</comment>
<dbReference type="EMBL" id="PEZF01000020">
    <property type="protein sequence ID" value="PIS17056.1"/>
    <property type="molecule type" value="Genomic_DNA"/>
</dbReference>
<dbReference type="InterPro" id="IPR036380">
    <property type="entry name" value="Isochorismatase-like_sf"/>
</dbReference>
<dbReference type="Pfam" id="PF00857">
    <property type="entry name" value="Isochorismatase"/>
    <property type="match status" value="1"/>
</dbReference>
<gene>
    <name evidence="2" type="ORF">COT61_00635</name>
</gene>
<evidence type="ECO:0000313" key="2">
    <source>
        <dbReference type="EMBL" id="PIS17056.1"/>
    </source>
</evidence>
<reference evidence="3" key="1">
    <citation type="submission" date="2017-09" db="EMBL/GenBank/DDBJ databases">
        <title>Depth-based differentiation of microbial function through sediment-hosted aquifers and enrichment of novel symbionts in the deep terrestrial subsurface.</title>
        <authorList>
            <person name="Probst A.J."/>
            <person name="Ladd B."/>
            <person name="Jarett J.K."/>
            <person name="Geller-Mcgrath D.E."/>
            <person name="Sieber C.M.K."/>
            <person name="Emerson J.B."/>
            <person name="Anantharaman K."/>
            <person name="Thomas B.C."/>
            <person name="Malmstrom R."/>
            <person name="Stieglmeier M."/>
            <person name="Klingl A."/>
            <person name="Woyke T."/>
            <person name="Ryan C.M."/>
            <person name="Banfield J.F."/>
        </authorList>
    </citation>
    <scope>NUCLEOTIDE SEQUENCE [LARGE SCALE GENOMIC DNA]</scope>
</reference>
<evidence type="ECO:0000259" key="1">
    <source>
        <dbReference type="Pfam" id="PF00857"/>
    </source>
</evidence>
<name>A0A2H0WWK5_9BACT</name>
<feature type="domain" description="Isochorismatase-like" evidence="1">
    <location>
        <begin position="24"/>
        <end position="138"/>
    </location>
</feature>
<sequence>MRRILDWLRLRLKRKEKKLSGNWAVLLIDMQTRFLQGFDEVRREKLVACQMSIVRCCADCDIPLVLVEFDDESTIETLTKAIEATYRHEKITKTTADAFSRPELLNCLRGWDINGVVLMGIYAAECAKETAKSALGNHLEIATSGELIADVVRLKIAKSGKLTSLTNNDSGVLDLRWYKRRGFYFSTSQELIAVLTSIK</sequence>
<dbReference type="AlphaFoldDB" id="A0A2H0WWK5"/>
<dbReference type="SUPFAM" id="SSF52499">
    <property type="entry name" value="Isochorismatase-like hydrolases"/>
    <property type="match status" value="1"/>
</dbReference>
<dbReference type="InterPro" id="IPR000868">
    <property type="entry name" value="Isochorismatase-like_dom"/>
</dbReference>
<dbReference type="Gene3D" id="3.40.50.850">
    <property type="entry name" value="Isochorismatase-like"/>
    <property type="match status" value="1"/>
</dbReference>
<protein>
    <recommendedName>
        <fullName evidence="1">Isochorismatase-like domain-containing protein</fullName>
    </recommendedName>
</protein>